<accession>A0AA35X1Z9</accession>
<dbReference type="SUPFAM" id="SSF51735">
    <property type="entry name" value="NAD(P)-binding Rossmann-fold domains"/>
    <property type="match status" value="1"/>
</dbReference>
<dbReference type="GO" id="GO:0016491">
    <property type="term" value="F:oxidoreductase activity"/>
    <property type="evidence" value="ECO:0007669"/>
    <property type="project" value="UniProtKB-KW"/>
</dbReference>
<organism evidence="5 6">
    <name type="scientific">Geodia barretti</name>
    <name type="common">Barrett's horny sponge</name>
    <dbReference type="NCBI Taxonomy" id="519541"/>
    <lineage>
        <taxon>Eukaryota</taxon>
        <taxon>Metazoa</taxon>
        <taxon>Porifera</taxon>
        <taxon>Demospongiae</taxon>
        <taxon>Heteroscleromorpha</taxon>
        <taxon>Tetractinellida</taxon>
        <taxon>Astrophorina</taxon>
        <taxon>Geodiidae</taxon>
        <taxon>Geodia</taxon>
    </lineage>
</organism>
<dbReference type="InterPro" id="IPR050857">
    <property type="entry name" value="D-2-hydroxyacid_DH"/>
</dbReference>
<sequence>MGLVGRTLGLVGMGNIGKEAFKLAKPFGMRHITYDPYVTPAEAEEVGVEPVDLDTLMRTADFVCVCCPLNEETRGLIDARRIGLMKPTAYLINTARGPIVVQKALTEALQNRRIQGAGLDVFEQEPISDDDPLLSLDNVIVTPHSICWTDECFEGNAKSTCESIINVASGQIPTWVVNREVIDSPKLQQKLAR</sequence>
<keyword evidence="3" id="KW-0520">NAD</keyword>
<evidence type="ECO:0000256" key="3">
    <source>
        <dbReference type="ARBA" id="ARBA00023027"/>
    </source>
</evidence>
<evidence type="ECO:0000259" key="4">
    <source>
        <dbReference type="Pfam" id="PF02826"/>
    </source>
</evidence>
<dbReference type="PANTHER" id="PTHR42789:SF1">
    <property type="entry name" value="D-ISOMER SPECIFIC 2-HYDROXYACID DEHYDROGENASE FAMILY PROTEIN (AFU_ORTHOLOGUE AFUA_6G10090)"/>
    <property type="match status" value="1"/>
</dbReference>
<keyword evidence="2" id="KW-0560">Oxidoreductase</keyword>
<gene>
    <name evidence="5" type="ORF">GBAR_LOCUS22876</name>
</gene>
<comment type="similarity">
    <text evidence="1">Belongs to the D-isomer specific 2-hydroxyacid dehydrogenase family.</text>
</comment>
<evidence type="ECO:0000313" key="5">
    <source>
        <dbReference type="EMBL" id="CAI8041154.1"/>
    </source>
</evidence>
<evidence type="ECO:0000256" key="2">
    <source>
        <dbReference type="ARBA" id="ARBA00023002"/>
    </source>
</evidence>
<dbReference type="PROSITE" id="PS00671">
    <property type="entry name" value="D_2_HYDROXYACID_DH_3"/>
    <property type="match status" value="1"/>
</dbReference>
<dbReference type="EMBL" id="CASHTH010003165">
    <property type="protein sequence ID" value="CAI8041154.1"/>
    <property type="molecule type" value="Genomic_DNA"/>
</dbReference>
<dbReference type="Proteomes" id="UP001174909">
    <property type="component" value="Unassembled WGS sequence"/>
</dbReference>
<dbReference type="PANTHER" id="PTHR42789">
    <property type="entry name" value="D-ISOMER SPECIFIC 2-HYDROXYACID DEHYDROGENASE FAMILY PROTEIN (AFU_ORTHOLOGUE AFUA_6G10090)"/>
    <property type="match status" value="1"/>
</dbReference>
<dbReference type="Gene3D" id="3.40.50.720">
    <property type="entry name" value="NAD(P)-binding Rossmann-like Domain"/>
    <property type="match status" value="2"/>
</dbReference>
<protein>
    <submittedName>
        <fullName evidence="5">Glyoxylate reductase</fullName>
    </submittedName>
</protein>
<feature type="domain" description="D-isomer specific 2-hydroxyacid dehydrogenase NAD-binding" evidence="4">
    <location>
        <begin position="3"/>
        <end position="144"/>
    </location>
</feature>
<reference evidence="5" key="1">
    <citation type="submission" date="2023-03" db="EMBL/GenBank/DDBJ databases">
        <authorList>
            <person name="Steffen K."/>
            <person name="Cardenas P."/>
        </authorList>
    </citation>
    <scope>NUCLEOTIDE SEQUENCE</scope>
</reference>
<dbReference type="Pfam" id="PF02826">
    <property type="entry name" value="2-Hacid_dh_C"/>
    <property type="match status" value="1"/>
</dbReference>
<evidence type="ECO:0000256" key="1">
    <source>
        <dbReference type="ARBA" id="ARBA00005854"/>
    </source>
</evidence>
<dbReference type="InterPro" id="IPR006140">
    <property type="entry name" value="D-isomer_DH_NAD-bd"/>
</dbReference>
<name>A0AA35X1Z9_GEOBA</name>
<dbReference type="AlphaFoldDB" id="A0AA35X1Z9"/>
<comment type="caution">
    <text evidence="5">The sequence shown here is derived from an EMBL/GenBank/DDBJ whole genome shotgun (WGS) entry which is preliminary data.</text>
</comment>
<dbReference type="InterPro" id="IPR036291">
    <property type="entry name" value="NAD(P)-bd_dom_sf"/>
</dbReference>
<keyword evidence="6" id="KW-1185">Reference proteome</keyword>
<evidence type="ECO:0000313" key="6">
    <source>
        <dbReference type="Proteomes" id="UP001174909"/>
    </source>
</evidence>
<proteinExistence type="inferred from homology"/>
<dbReference type="GO" id="GO:0051287">
    <property type="term" value="F:NAD binding"/>
    <property type="evidence" value="ECO:0007669"/>
    <property type="project" value="InterPro"/>
</dbReference>
<dbReference type="InterPro" id="IPR029753">
    <property type="entry name" value="D-isomer_DH_CS"/>
</dbReference>